<reference evidence="3" key="1">
    <citation type="journal article" date="2024" name="IScience">
        <title>Strigolactones Initiate the Formation of Haustorium-like Structures in Castilleja.</title>
        <authorList>
            <person name="Buerger M."/>
            <person name="Peterson D."/>
            <person name="Chory J."/>
        </authorList>
    </citation>
    <scope>NUCLEOTIDE SEQUENCE [LARGE SCALE GENOMIC DNA]</scope>
</reference>
<dbReference type="PANTHER" id="PTHR21556">
    <property type="entry name" value="TRESLIN"/>
    <property type="match status" value="1"/>
</dbReference>
<evidence type="ECO:0008006" key="4">
    <source>
        <dbReference type="Google" id="ProtNLM"/>
    </source>
</evidence>
<feature type="compositionally biased region" description="Basic and acidic residues" evidence="1">
    <location>
        <begin position="779"/>
        <end position="790"/>
    </location>
</feature>
<feature type="compositionally biased region" description="Polar residues" evidence="1">
    <location>
        <begin position="792"/>
        <end position="805"/>
    </location>
</feature>
<dbReference type="InterPro" id="IPR026153">
    <property type="entry name" value="Treslin"/>
</dbReference>
<comment type="caution">
    <text evidence="2">The sequence shown here is derived from an EMBL/GenBank/DDBJ whole genome shotgun (WGS) entry which is preliminary data.</text>
</comment>
<accession>A0ABD3EK24</accession>
<proteinExistence type="predicted"/>
<evidence type="ECO:0000256" key="1">
    <source>
        <dbReference type="SAM" id="MobiDB-lite"/>
    </source>
</evidence>
<dbReference type="EMBL" id="JAVIJP010000005">
    <property type="protein sequence ID" value="KAL3653591.1"/>
    <property type="molecule type" value="Genomic_DNA"/>
</dbReference>
<evidence type="ECO:0000313" key="2">
    <source>
        <dbReference type="EMBL" id="KAL3653591.1"/>
    </source>
</evidence>
<organism evidence="2 3">
    <name type="scientific">Castilleja foliolosa</name>
    <dbReference type="NCBI Taxonomy" id="1961234"/>
    <lineage>
        <taxon>Eukaryota</taxon>
        <taxon>Viridiplantae</taxon>
        <taxon>Streptophyta</taxon>
        <taxon>Embryophyta</taxon>
        <taxon>Tracheophyta</taxon>
        <taxon>Spermatophyta</taxon>
        <taxon>Magnoliopsida</taxon>
        <taxon>eudicotyledons</taxon>
        <taxon>Gunneridae</taxon>
        <taxon>Pentapetalae</taxon>
        <taxon>asterids</taxon>
        <taxon>lamiids</taxon>
        <taxon>Lamiales</taxon>
        <taxon>Orobanchaceae</taxon>
        <taxon>Pedicularideae</taxon>
        <taxon>Castillejinae</taxon>
        <taxon>Castilleja</taxon>
    </lineage>
</organism>
<dbReference type="PANTHER" id="PTHR21556:SF2">
    <property type="entry name" value="TRESLIN"/>
    <property type="match status" value="1"/>
</dbReference>
<dbReference type="Proteomes" id="UP001632038">
    <property type="component" value="Unassembled WGS sequence"/>
</dbReference>
<feature type="compositionally biased region" description="Polar residues" evidence="1">
    <location>
        <begin position="768"/>
        <end position="778"/>
    </location>
</feature>
<dbReference type="AlphaFoldDB" id="A0ABD3EK24"/>
<evidence type="ECO:0000313" key="3">
    <source>
        <dbReference type="Proteomes" id="UP001632038"/>
    </source>
</evidence>
<gene>
    <name evidence="2" type="ORF">CASFOL_003272</name>
</gene>
<name>A0ABD3EK24_9LAMI</name>
<feature type="region of interest" description="Disordered" evidence="1">
    <location>
        <begin position="856"/>
        <end position="910"/>
    </location>
</feature>
<protein>
    <recommendedName>
        <fullName evidence="4">Treslin</fullName>
    </recommendedName>
</protein>
<sequence>MAPVNLSPPDFSKTQRLVLLIDLDPLLTFQNPSSYLAAVTSAADRLLRFSPLSNSLSAFKLFFSSLSPLRSTAVLPRHLTIPFLSFNLPPQTLDSLGSTLNSISTLANLPNSPSCPRASYAASSLIQLIHDYAWETEKDNLSGEDGFFDGELVKIPSNLVILLSPIAQSVTSLVDYLEMREFDEVFSAVREAFVARDIHLCWVDVTSDALEIEGVDVNKNERDNKLLSLSNVIRKMSWGFCSIDLIVLGSALLPLGLIYPKIGVSFDFVNFGGTNKKKYSGELILEILDVNGMPLECKCCDLDFVNISSLACSIKNFDISEDTKFIDPHSLHTQELLSLSLGKGKAKIHVKSVHRYDEYDMTGGLSETVLVRESFQQSGKNKTDSGDDFFADRFLPMLHREMGGVTCRNQLPTWQMFLSFLHTNGYWAFVSLSSSSGVDTLMGCLKPFTTHLAVLDILNINELNMCRSLRSGNCVLDGNGKRKKSQRNLYQKMTRGSFCKAALEGSNFDLFELYVARYFEKSKKVKFMKCWMKQISKIDVNFLKALPGFKPMEELSACNEITSKLSPAKDGAQPVLKSETSENYFENLSKKIQHGLESGMDLQNLAECVVKSSVQWLHHNRDIENNSEGQQQSVNISDDSYGEVVGGKLIELLLRSPKEMKKLQQDFDYYSSDNIVRILLRIEILRSDVSAMLGESRKKKLLKQICALLEIIQYLVAGGIHGHVSLYDYIERTIRSRYSNELDDVVNKIYIKMDLLPFGDEEQAPSFMFNSEDSNQSWRDNKHDKNEKAEPNSINNSFSTEGDSSQPPPSKACDSPKKSVQDEYTQILNEAREKREQARRFAPFVSKARDLQRVWAPKQQPRAMKGKFDPLPNISKRAKDKQTDRYSSSVVCETPMTGHKRAYSRENKNGDKLPSVFKALFQDN</sequence>
<keyword evidence="3" id="KW-1185">Reference proteome</keyword>
<feature type="region of interest" description="Disordered" evidence="1">
    <location>
        <begin position="766"/>
        <end position="822"/>
    </location>
</feature>